<proteinExistence type="predicted"/>
<sequence>MANNFKNAFKTATDAYQDLYEAPSSTTTVILGLALCNKSASAVTVTVQIQDAGSTPYQVLEQVSIPARTTLEVLAGQKYILETTDTVRILAGTTGQIDATLGIMEIT</sequence>
<organism evidence="1">
    <name type="scientific">marine metagenome</name>
    <dbReference type="NCBI Taxonomy" id="408172"/>
    <lineage>
        <taxon>unclassified sequences</taxon>
        <taxon>metagenomes</taxon>
        <taxon>ecological metagenomes</taxon>
    </lineage>
</organism>
<accession>A0A382EU62</accession>
<reference evidence="1" key="1">
    <citation type="submission" date="2018-05" db="EMBL/GenBank/DDBJ databases">
        <authorList>
            <person name="Lanie J.A."/>
            <person name="Ng W.-L."/>
            <person name="Kazmierczak K.M."/>
            <person name="Andrzejewski T.M."/>
            <person name="Davidsen T.M."/>
            <person name="Wayne K.J."/>
            <person name="Tettelin H."/>
            <person name="Glass J.I."/>
            <person name="Rusch D."/>
            <person name="Podicherti R."/>
            <person name="Tsui H.-C.T."/>
            <person name="Winkler M.E."/>
        </authorList>
    </citation>
    <scope>NUCLEOTIDE SEQUENCE</scope>
</reference>
<gene>
    <name evidence="1" type="ORF">METZ01_LOCUS207072</name>
</gene>
<dbReference type="EMBL" id="UINC01046338">
    <property type="protein sequence ID" value="SVB54218.1"/>
    <property type="molecule type" value="Genomic_DNA"/>
</dbReference>
<protein>
    <submittedName>
        <fullName evidence="1">Uncharacterized protein</fullName>
    </submittedName>
</protein>
<dbReference type="AlphaFoldDB" id="A0A382EU62"/>
<evidence type="ECO:0000313" key="1">
    <source>
        <dbReference type="EMBL" id="SVB54218.1"/>
    </source>
</evidence>
<name>A0A382EU62_9ZZZZ</name>